<keyword evidence="3 7" id="KW-0732">Signal</keyword>
<dbReference type="PANTHER" id="PTHR43620">
    <property type="entry name" value="GLYCEROPHOSPHORYL DIESTER PHOSPHODIESTERASE"/>
    <property type="match status" value="1"/>
</dbReference>
<evidence type="ECO:0000256" key="5">
    <source>
        <dbReference type="ARBA" id="ARBA00022801"/>
    </source>
</evidence>
<dbReference type="GO" id="GO:0042597">
    <property type="term" value="C:periplasmic space"/>
    <property type="evidence" value="ECO:0007669"/>
    <property type="project" value="TreeGrafter"/>
</dbReference>
<dbReference type="GO" id="GO:0006629">
    <property type="term" value="P:lipid metabolic process"/>
    <property type="evidence" value="ECO:0007669"/>
    <property type="project" value="InterPro"/>
</dbReference>
<dbReference type="Pfam" id="PF03009">
    <property type="entry name" value="GDPD"/>
    <property type="match status" value="1"/>
</dbReference>
<dbReference type="EMBL" id="JACCFO010000001">
    <property type="protein sequence ID" value="NYI95999.1"/>
    <property type="molecule type" value="Genomic_DNA"/>
</dbReference>
<dbReference type="Gene3D" id="3.20.20.190">
    <property type="entry name" value="Phosphatidylinositol (PI) phosphodiesterase"/>
    <property type="match status" value="1"/>
</dbReference>
<dbReference type="InterPro" id="IPR017946">
    <property type="entry name" value="PLC-like_Pdiesterase_TIM-brl"/>
</dbReference>
<dbReference type="PROSITE" id="PS51704">
    <property type="entry name" value="GP_PDE"/>
    <property type="match status" value="1"/>
</dbReference>
<protein>
    <recommendedName>
        <fullName evidence="2">glycerophosphodiester phosphodiesterase</fullName>
        <ecNumber evidence="2">3.1.4.46</ecNumber>
    </recommendedName>
</protein>
<accession>A0A853BKG9</accession>
<name>A0A853BKG9_9ACTN</name>
<dbReference type="InterPro" id="IPR030395">
    <property type="entry name" value="GP_PDE_dom"/>
</dbReference>
<evidence type="ECO:0000256" key="4">
    <source>
        <dbReference type="ARBA" id="ARBA00022798"/>
    </source>
</evidence>
<feature type="domain" description="GP-PDE" evidence="8">
    <location>
        <begin position="48"/>
        <end position="358"/>
    </location>
</feature>
<comment type="similarity">
    <text evidence="1">Belongs to the glycerophosphoryl diester phosphodiesterase family.</text>
</comment>
<evidence type="ECO:0000313" key="9">
    <source>
        <dbReference type="EMBL" id="NYI95999.1"/>
    </source>
</evidence>
<evidence type="ECO:0000259" key="8">
    <source>
        <dbReference type="PROSITE" id="PS51704"/>
    </source>
</evidence>
<organism evidence="9 10">
    <name type="scientific">Streptomonospora nanhaiensis</name>
    <dbReference type="NCBI Taxonomy" id="1323731"/>
    <lineage>
        <taxon>Bacteria</taxon>
        <taxon>Bacillati</taxon>
        <taxon>Actinomycetota</taxon>
        <taxon>Actinomycetes</taxon>
        <taxon>Streptosporangiales</taxon>
        <taxon>Nocardiopsidaceae</taxon>
        <taxon>Streptomonospora</taxon>
    </lineage>
</organism>
<keyword evidence="10" id="KW-1185">Reference proteome</keyword>
<evidence type="ECO:0000256" key="1">
    <source>
        <dbReference type="ARBA" id="ARBA00007277"/>
    </source>
</evidence>
<dbReference type="SUPFAM" id="SSF51695">
    <property type="entry name" value="PLC-like phosphodiesterases"/>
    <property type="match status" value="1"/>
</dbReference>
<evidence type="ECO:0000313" key="10">
    <source>
        <dbReference type="Proteomes" id="UP000575985"/>
    </source>
</evidence>
<proteinExistence type="inferred from homology"/>
<feature type="signal peptide" evidence="7">
    <location>
        <begin position="1"/>
        <end position="26"/>
    </location>
</feature>
<dbReference type="GO" id="GO:0008889">
    <property type="term" value="F:glycerophosphodiester phosphodiesterase activity"/>
    <property type="evidence" value="ECO:0007669"/>
    <property type="project" value="UniProtKB-EC"/>
</dbReference>
<dbReference type="GO" id="GO:0006071">
    <property type="term" value="P:glycerol metabolic process"/>
    <property type="evidence" value="ECO:0007669"/>
    <property type="project" value="UniProtKB-KW"/>
</dbReference>
<dbReference type="RefSeq" id="WP_179767435.1">
    <property type="nucleotide sequence ID" value="NZ_JACCFO010000001.1"/>
</dbReference>
<keyword evidence="4" id="KW-0319">Glycerol metabolism</keyword>
<evidence type="ECO:0000256" key="7">
    <source>
        <dbReference type="SAM" id="SignalP"/>
    </source>
</evidence>
<dbReference type="EC" id="3.1.4.46" evidence="2"/>
<sequence length="368" mass="41109">MRRTAPLRRRPALAAALLLLALLVPAAPAAADDRHPGRGGEESLVETPWVIAHRGASAYRPEHTLAAYRLAVRQRADVIEPDLVPTSDGHLIARHENELGGTTDVDERPEFADRRTTKVIDGVRVTGWFAEDFTLAEIKTLRAEERIPDIRPRNTRYDGRYEIPTFEEVLEVWEQGRRRNRDLLLIPELKHGGYFDSIGLDTEAMLAATLRERGLDGRRSPVIVQSFEPGSAREVDRLVDVRVVQLISGAQRELTTPGALDEVAEYADAIGPDLRWVLPIGADGRADEPTPLVADAHDRGLLVTPYTLRSENAHLPDGYDIGADPTRYGDYLDYYVAVYATGVDGVFSDNPDHLYRAREAYERAQRRP</sequence>
<dbReference type="Proteomes" id="UP000575985">
    <property type="component" value="Unassembled WGS sequence"/>
</dbReference>
<keyword evidence="5 9" id="KW-0378">Hydrolase</keyword>
<gene>
    <name evidence="9" type="ORF">HNR12_002276</name>
</gene>
<comment type="caution">
    <text evidence="9">The sequence shown here is derived from an EMBL/GenBank/DDBJ whole genome shotgun (WGS) entry which is preliminary data.</text>
</comment>
<dbReference type="AlphaFoldDB" id="A0A853BKG9"/>
<evidence type="ECO:0000256" key="3">
    <source>
        <dbReference type="ARBA" id="ARBA00022729"/>
    </source>
</evidence>
<evidence type="ECO:0000256" key="2">
    <source>
        <dbReference type="ARBA" id="ARBA00012247"/>
    </source>
</evidence>
<evidence type="ECO:0000256" key="6">
    <source>
        <dbReference type="ARBA" id="ARBA00047512"/>
    </source>
</evidence>
<reference evidence="9 10" key="1">
    <citation type="submission" date="2020-07" db="EMBL/GenBank/DDBJ databases">
        <title>Sequencing the genomes of 1000 actinobacteria strains.</title>
        <authorList>
            <person name="Klenk H.-P."/>
        </authorList>
    </citation>
    <scope>NUCLEOTIDE SEQUENCE [LARGE SCALE GENOMIC DNA]</scope>
    <source>
        <strain evidence="9 10">DSM 45927</strain>
    </source>
</reference>
<comment type="catalytic activity">
    <reaction evidence="6">
        <text>a sn-glycero-3-phosphodiester + H2O = an alcohol + sn-glycerol 3-phosphate + H(+)</text>
        <dbReference type="Rhea" id="RHEA:12969"/>
        <dbReference type="ChEBI" id="CHEBI:15377"/>
        <dbReference type="ChEBI" id="CHEBI:15378"/>
        <dbReference type="ChEBI" id="CHEBI:30879"/>
        <dbReference type="ChEBI" id="CHEBI:57597"/>
        <dbReference type="ChEBI" id="CHEBI:83408"/>
        <dbReference type="EC" id="3.1.4.46"/>
    </reaction>
</comment>
<feature type="chain" id="PRO_5038732439" description="glycerophosphodiester phosphodiesterase" evidence="7">
    <location>
        <begin position="27"/>
        <end position="368"/>
    </location>
</feature>
<dbReference type="PANTHER" id="PTHR43620:SF7">
    <property type="entry name" value="GLYCEROPHOSPHODIESTER PHOSPHODIESTERASE GDPD5-RELATED"/>
    <property type="match status" value="1"/>
</dbReference>